<evidence type="ECO:0000313" key="3">
    <source>
        <dbReference type="EMBL" id="CAL1270520.1"/>
    </source>
</evidence>
<proteinExistence type="predicted"/>
<reference evidence="3 4" key="1">
    <citation type="submission" date="2024-04" db="EMBL/GenBank/DDBJ databases">
        <authorList>
            <person name="Rising A."/>
            <person name="Reimegard J."/>
            <person name="Sonavane S."/>
            <person name="Akerstrom W."/>
            <person name="Nylinder S."/>
            <person name="Hedman E."/>
            <person name="Kallberg Y."/>
        </authorList>
    </citation>
    <scope>NUCLEOTIDE SEQUENCE [LARGE SCALE GENOMIC DNA]</scope>
</reference>
<feature type="coiled-coil region" evidence="1">
    <location>
        <begin position="123"/>
        <end position="160"/>
    </location>
</feature>
<comment type="caution">
    <text evidence="3">The sequence shown here is derived from an EMBL/GenBank/DDBJ whole genome shotgun (WGS) entry which is preliminary data.</text>
</comment>
<keyword evidence="4" id="KW-1185">Reference proteome</keyword>
<sequence>MGIKDDAFGFAAHSTIYPLPAWTSPQETGNNSNNFYVYFLINIVLSSLSVIEIKRATGLPGNKNLIYCIRGGRDQIFISGTYLPKEFIQSLATWISNDFYDKVRVSYNDIYSSILAHFLAKFHNNYKDNIERLREEIRNNESEMEELRLQNEKYKKLEEDIAFKTVDKKKHHAFALIRTNDNNSDYSFYVVRKQKLNYNTGMKSLKRKFPEMETILEFEYNPNSINFFNRIKEQVDDIDVKYNKVRLLNGYTEEEFINKVREIANVTVNTMTT</sequence>
<evidence type="ECO:0000259" key="2">
    <source>
        <dbReference type="Pfam" id="PF12299"/>
    </source>
</evidence>
<protein>
    <recommendedName>
        <fullName evidence="2">DUF3627 domain-containing protein</fullName>
    </recommendedName>
</protein>
<evidence type="ECO:0000313" key="4">
    <source>
        <dbReference type="Proteomes" id="UP001497382"/>
    </source>
</evidence>
<organism evidence="3 4">
    <name type="scientific">Larinioides sclopetarius</name>
    <dbReference type="NCBI Taxonomy" id="280406"/>
    <lineage>
        <taxon>Eukaryota</taxon>
        <taxon>Metazoa</taxon>
        <taxon>Ecdysozoa</taxon>
        <taxon>Arthropoda</taxon>
        <taxon>Chelicerata</taxon>
        <taxon>Arachnida</taxon>
        <taxon>Araneae</taxon>
        <taxon>Araneomorphae</taxon>
        <taxon>Entelegynae</taxon>
        <taxon>Araneoidea</taxon>
        <taxon>Araneidae</taxon>
        <taxon>Larinioides</taxon>
    </lineage>
</organism>
<accession>A0AAV1ZGB5</accession>
<dbReference type="AlphaFoldDB" id="A0AAV1ZGB5"/>
<dbReference type="InterPro" id="IPR022549">
    <property type="entry name" value="DUF3627"/>
</dbReference>
<dbReference type="Pfam" id="PF12299">
    <property type="entry name" value="DUF3627"/>
    <property type="match status" value="1"/>
</dbReference>
<dbReference type="EMBL" id="CAXIEN010000049">
    <property type="protein sequence ID" value="CAL1270520.1"/>
    <property type="molecule type" value="Genomic_DNA"/>
</dbReference>
<dbReference type="Proteomes" id="UP001497382">
    <property type="component" value="Unassembled WGS sequence"/>
</dbReference>
<gene>
    <name evidence="3" type="ORF">LARSCL_LOCUS5337</name>
</gene>
<evidence type="ECO:0000256" key="1">
    <source>
        <dbReference type="SAM" id="Coils"/>
    </source>
</evidence>
<keyword evidence="1" id="KW-0175">Coiled coil</keyword>
<feature type="domain" description="DUF3627" evidence="2">
    <location>
        <begin position="151"/>
        <end position="244"/>
    </location>
</feature>
<name>A0AAV1ZGB5_9ARAC</name>